<dbReference type="PATRIC" id="fig|1218492.5.peg.1600"/>
<gene>
    <name evidence="4" type="ORF">JG30_15440</name>
</gene>
<evidence type="ECO:0000313" key="5">
    <source>
        <dbReference type="Proteomes" id="UP000033558"/>
    </source>
</evidence>
<evidence type="ECO:0000256" key="1">
    <source>
        <dbReference type="SAM" id="MobiDB-lite"/>
    </source>
</evidence>
<name>A0A0F4LS65_9LACO</name>
<dbReference type="Pfam" id="PF05257">
    <property type="entry name" value="CHAP"/>
    <property type="match status" value="1"/>
</dbReference>
<evidence type="ECO:0000259" key="3">
    <source>
        <dbReference type="PROSITE" id="PS50911"/>
    </source>
</evidence>
<evidence type="ECO:0000313" key="4">
    <source>
        <dbReference type="EMBL" id="KJY60421.1"/>
    </source>
</evidence>
<feature type="chain" id="PRO_5002472576" evidence="2">
    <location>
        <begin position="33"/>
        <end position="405"/>
    </location>
</feature>
<dbReference type="Proteomes" id="UP000033558">
    <property type="component" value="Unassembled WGS sequence"/>
</dbReference>
<accession>A0A0F4LS65</accession>
<feature type="signal peptide" evidence="2">
    <location>
        <begin position="1"/>
        <end position="32"/>
    </location>
</feature>
<proteinExistence type="predicted"/>
<feature type="region of interest" description="Disordered" evidence="1">
    <location>
        <begin position="192"/>
        <end position="289"/>
    </location>
</feature>
<feature type="compositionally biased region" description="Low complexity" evidence="1">
    <location>
        <begin position="192"/>
        <end position="281"/>
    </location>
</feature>
<reference evidence="4 5" key="1">
    <citation type="submission" date="2015-01" db="EMBL/GenBank/DDBJ databases">
        <title>Comparative genomics of the lactic acid bacteria isolated from the honey bee gut.</title>
        <authorList>
            <person name="Ellegaard K.M."/>
            <person name="Tamarit D."/>
            <person name="Javelind E."/>
            <person name="Olofsson T."/>
            <person name="Andersson S.G."/>
            <person name="Vasquez A."/>
        </authorList>
    </citation>
    <scope>NUCLEOTIDE SEQUENCE [LARGE SCALE GENOMIC DNA]</scope>
    <source>
        <strain evidence="4 5">Bin4</strain>
    </source>
</reference>
<keyword evidence="2" id="KW-0732">Signal</keyword>
<comment type="caution">
    <text evidence="4">The sequence shown here is derived from an EMBL/GenBank/DDBJ whole genome shotgun (WGS) entry which is preliminary data.</text>
</comment>
<sequence>MKRKKLGYLSSGILGLASLTLLGVSNANHTHAATNGTINYKGGATTVWSSPEVGQTVKHYLNTGDKVSIQSSKKVFSETWYNLGNDEWVSSKYIDSNQVVAQPAAEVKADTVTANYKSGATTVWSDPESMAPTGEYLVYGATKKVLANKKVNNTTWYQIEGKGWVPETYVVLNNPSLTNVTPITVAPAISKAEPAQQQPAEQAAPQQPAQQQPAEQPAASQQPAQQQPVEQAAAPQQPAQQSAEQPAAAQQSAQQQPAAQAAQQQPAQQQPAAQAAQQPAAGNHANYTNQGNSYPWGQCTYYAKSVAPWVGNYWGNGAQWASSARSAGFRVDNTPQAGAVISFAGGQSVGTWTADPYYGHVAVVQSYNPANNTVTITQGGMGFSSPTGPNTQVLSGATQYTYIHP</sequence>
<dbReference type="InterPro" id="IPR007921">
    <property type="entry name" value="CHAP_dom"/>
</dbReference>
<dbReference type="SUPFAM" id="SSF54001">
    <property type="entry name" value="Cysteine proteinases"/>
    <property type="match status" value="1"/>
</dbReference>
<organism evidence="4 5">
    <name type="scientific">Bombilactobacillus mellifer</name>
    <dbReference type="NCBI Taxonomy" id="1218492"/>
    <lineage>
        <taxon>Bacteria</taxon>
        <taxon>Bacillati</taxon>
        <taxon>Bacillota</taxon>
        <taxon>Bacilli</taxon>
        <taxon>Lactobacillales</taxon>
        <taxon>Lactobacillaceae</taxon>
        <taxon>Bombilactobacillus</taxon>
    </lineage>
</organism>
<keyword evidence="5" id="KW-1185">Reference proteome</keyword>
<dbReference type="InterPro" id="IPR038765">
    <property type="entry name" value="Papain-like_cys_pep_sf"/>
</dbReference>
<dbReference type="AlphaFoldDB" id="A0A0F4LS65"/>
<dbReference type="RefSeq" id="WP_046317749.1">
    <property type="nucleotide sequence ID" value="NZ_JBHSZT010000003.1"/>
</dbReference>
<dbReference type="InterPro" id="IPR009148">
    <property type="entry name" value="PcsB-like"/>
</dbReference>
<protein>
    <submittedName>
        <fullName evidence="4">NlpC/P60 family protein</fullName>
    </submittedName>
</protein>
<feature type="domain" description="Peptidase C51" evidence="3">
    <location>
        <begin position="274"/>
        <end position="404"/>
    </location>
</feature>
<dbReference type="STRING" id="1218492.JG30_15440"/>
<dbReference type="EMBL" id="JXJQ01000011">
    <property type="protein sequence ID" value="KJY60421.1"/>
    <property type="molecule type" value="Genomic_DNA"/>
</dbReference>
<evidence type="ECO:0000256" key="2">
    <source>
        <dbReference type="SAM" id="SignalP"/>
    </source>
</evidence>
<dbReference type="HOGENOM" id="CLU_679331_0_0_9"/>
<dbReference type="PROSITE" id="PS50911">
    <property type="entry name" value="CHAP"/>
    <property type="match status" value="1"/>
</dbReference>
<dbReference type="Gene3D" id="3.90.1720.10">
    <property type="entry name" value="endopeptidase domain like (from Nostoc punctiforme)"/>
    <property type="match status" value="1"/>
</dbReference>
<dbReference type="PRINTS" id="PR01852">
    <property type="entry name" value="SIBAPROTEIN"/>
</dbReference>